<dbReference type="InterPro" id="IPR035413">
    <property type="entry name" value="Terminase_L_C"/>
</dbReference>
<dbReference type="NCBIfam" id="TIGR01547">
    <property type="entry name" value="phage_term_2"/>
    <property type="match status" value="1"/>
</dbReference>
<dbReference type="Pfam" id="PF04466">
    <property type="entry name" value="Terminase_3"/>
    <property type="match status" value="1"/>
</dbReference>
<dbReference type="InterPro" id="IPR052380">
    <property type="entry name" value="Viral_DNA_packaging_terminase"/>
</dbReference>
<dbReference type="HAMAP" id="MF_04145">
    <property type="entry name" value="TERL_SPP1"/>
    <property type="match status" value="1"/>
</dbReference>
<dbReference type="InterPro" id="IPR027417">
    <property type="entry name" value="P-loop_NTPase"/>
</dbReference>
<reference evidence="3 4" key="1">
    <citation type="submission" date="2017-06" db="EMBL/GenBank/DDBJ databases">
        <title>Draft genome sequence of Fusobacterium nucleatum subsp. polymorphum KCOM 1267 (=ChDC F290).</title>
        <authorList>
            <person name="Kook J.-K."/>
            <person name="Park S.-N."/>
            <person name="Lim Y.K."/>
            <person name="Roh H."/>
        </authorList>
    </citation>
    <scope>NUCLEOTIDE SEQUENCE [LARGE SCALE GENOMIC DNA]</scope>
    <source>
        <strain evidence="4">KCOM 1267(ChDC F290)</strain>
    </source>
</reference>
<evidence type="ECO:0000313" key="3">
    <source>
        <dbReference type="EMBL" id="PHI04363.1"/>
    </source>
</evidence>
<sequence length="424" mass="49907">MSKFIKISLPQIVGKGYKSFWNFKGRYKVVKGSRASKKSKTTALWIIYNMMKYKNANTLVVRKVFRTLKDSCYSDLRWAINRFQVQDYWELKESPLEMTYKPTGQKILFRGFDDPLKITSISVPVGQLCWCWVEEAYELTDETAFNILDESIRGIVEEPLFKQIIISFNPWNERHWLKARFFDREDENILALTTNYLCNEWLDEADKKLFEDMKKNNPRRYQVAGLGNWGIVDGLVYENWQELEFDWREILNKRQKAKAVFGLDFGYTNDPAAFFCGILDQEQKEIYVFDEIYQKGMQNTAIYSNIEKLGFKKEIIVADSAEPKSIDHLKGLGLYRIKASKKGKDSINAGIQFIQDFKIFIHPRCVNFLTEISNYAWDKDKFGKSINKPIDDFNHLMDAMRYALEDYMRNNSVRTIDRNVLGIR</sequence>
<organism evidence="3 4">
    <name type="scientific">Fusobacterium nucleatum subsp. polymorphum</name>
    <name type="common">Fusobacterium polymorphum</name>
    <dbReference type="NCBI Taxonomy" id="76857"/>
    <lineage>
        <taxon>Bacteria</taxon>
        <taxon>Fusobacteriati</taxon>
        <taxon>Fusobacteriota</taxon>
        <taxon>Fusobacteriia</taxon>
        <taxon>Fusobacteriales</taxon>
        <taxon>Fusobacteriaceae</taxon>
        <taxon>Fusobacterium</taxon>
    </lineage>
</organism>
<evidence type="ECO:0000259" key="1">
    <source>
        <dbReference type="Pfam" id="PF04466"/>
    </source>
</evidence>
<dbReference type="Proteomes" id="UP000221504">
    <property type="component" value="Unassembled WGS sequence"/>
</dbReference>
<dbReference type="PANTHER" id="PTHR39184:SF1">
    <property type="entry name" value="PBSX PHAGE TERMINASE LARGE SUBUNIT"/>
    <property type="match status" value="1"/>
</dbReference>
<proteinExistence type="inferred from homology"/>
<dbReference type="Gene3D" id="3.30.420.280">
    <property type="match status" value="1"/>
</dbReference>
<evidence type="ECO:0000313" key="4">
    <source>
        <dbReference type="Proteomes" id="UP000221504"/>
    </source>
</evidence>
<dbReference type="InterPro" id="IPR035412">
    <property type="entry name" value="Terminase_L_N"/>
</dbReference>
<dbReference type="RefSeq" id="WP_099011847.1">
    <property type="nucleotide sequence ID" value="NZ_CP077154.1"/>
</dbReference>
<feature type="domain" description="Phage terminase large subunit N-terminal" evidence="1">
    <location>
        <begin position="26"/>
        <end position="227"/>
    </location>
</feature>
<dbReference type="PANTHER" id="PTHR39184">
    <property type="match status" value="1"/>
</dbReference>
<dbReference type="InterPro" id="IPR044269">
    <property type="entry name" value="Terminase_large_su_SPP1-like"/>
</dbReference>
<evidence type="ECO:0000259" key="2">
    <source>
        <dbReference type="Pfam" id="PF17288"/>
    </source>
</evidence>
<comment type="caution">
    <text evidence="3">The sequence shown here is derived from an EMBL/GenBank/DDBJ whole genome shotgun (WGS) entry which is preliminary data.</text>
</comment>
<accession>A0A2C6BJD5</accession>
<name>A0A2C6BJD5_FUSNP</name>
<dbReference type="GO" id="GO:0005524">
    <property type="term" value="F:ATP binding"/>
    <property type="evidence" value="ECO:0007669"/>
    <property type="project" value="InterPro"/>
</dbReference>
<dbReference type="Gene3D" id="3.40.50.300">
    <property type="entry name" value="P-loop containing nucleotide triphosphate hydrolases"/>
    <property type="match status" value="1"/>
</dbReference>
<gene>
    <name evidence="3" type="ORF">CBG52_11440</name>
</gene>
<dbReference type="GO" id="GO:0016887">
    <property type="term" value="F:ATP hydrolysis activity"/>
    <property type="evidence" value="ECO:0007669"/>
    <property type="project" value="InterPro"/>
</dbReference>
<dbReference type="EMBL" id="NIRM01000004">
    <property type="protein sequence ID" value="PHI04363.1"/>
    <property type="molecule type" value="Genomic_DNA"/>
</dbReference>
<dbReference type="Pfam" id="PF17288">
    <property type="entry name" value="Terminase_3C"/>
    <property type="match status" value="1"/>
</dbReference>
<dbReference type="AlphaFoldDB" id="A0A2C6BJD5"/>
<dbReference type="GO" id="GO:0004519">
    <property type="term" value="F:endonuclease activity"/>
    <property type="evidence" value="ECO:0007669"/>
    <property type="project" value="InterPro"/>
</dbReference>
<dbReference type="InterPro" id="IPR006437">
    <property type="entry name" value="Phage_terminase_lsu"/>
</dbReference>
<protein>
    <submittedName>
        <fullName evidence="3">Terminase</fullName>
    </submittedName>
</protein>
<feature type="domain" description="Phage terminase large subunit C-terminal" evidence="2">
    <location>
        <begin position="264"/>
        <end position="406"/>
    </location>
</feature>